<dbReference type="AlphaFoldDB" id="A0A7V7GXU3"/>
<feature type="transmembrane region" description="Helical" evidence="1">
    <location>
        <begin position="168"/>
        <end position="186"/>
    </location>
</feature>
<protein>
    <submittedName>
        <fullName evidence="2">YbfB/YjiJ family MFS transporter</fullName>
    </submittedName>
</protein>
<feature type="transmembrane region" description="Helical" evidence="1">
    <location>
        <begin position="279"/>
        <end position="296"/>
    </location>
</feature>
<gene>
    <name evidence="2" type="ORF">DT594_01595</name>
</gene>
<evidence type="ECO:0000313" key="3">
    <source>
        <dbReference type="Proteomes" id="UP000463138"/>
    </source>
</evidence>
<feature type="transmembrane region" description="Helical" evidence="1">
    <location>
        <begin position="83"/>
        <end position="104"/>
    </location>
</feature>
<name>A0A7V7GXU3_9GAMM</name>
<organism evidence="2 3">
    <name type="scientific">Halopseudomonas laoshanensis</name>
    <dbReference type="NCBI Taxonomy" id="2268758"/>
    <lineage>
        <taxon>Bacteria</taxon>
        <taxon>Pseudomonadati</taxon>
        <taxon>Pseudomonadota</taxon>
        <taxon>Gammaproteobacteria</taxon>
        <taxon>Pseudomonadales</taxon>
        <taxon>Pseudomonadaceae</taxon>
        <taxon>Halopseudomonas</taxon>
    </lineage>
</organism>
<dbReference type="EMBL" id="QOVF01000001">
    <property type="protein sequence ID" value="KAA0696994.1"/>
    <property type="molecule type" value="Genomic_DNA"/>
</dbReference>
<feature type="transmembrane region" description="Helical" evidence="1">
    <location>
        <begin position="110"/>
        <end position="129"/>
    </location>
</feature>
<keyword evidence="1" id="KW-1133">Transmembrane helix</keyword>
<feature type="transmembrane region" description="Helical" evidence="1">
    <location>
        <begin position="367"/>
        <end position="387"/>
    </location>
</feature>
<feature type="transmembrane region" description="Helical" evidence="1">
    <location>
        <begin position="250"/>
        <end position="267"/>
    </location>
</feature>
<dbReference type="Pfam" id="PF06779">
    <property type="entry name" value="MFS_4"/>
    <property type="match status" value="1"/>
</dbReference>
<dbReference type="Proteomes" id="UP000463138">
    <property type="component" value="Unassembled WGS sequence"/>
</dbReference>
<keyword evidence="1" id="KW-0812">Transmembrane</keyword>
<dbReference type="PANTHER" id="PTHR23537:SF1">
    <property type="entry name" value="SUGAR TRANSPORTER"/>
    <property type="match status" value="1"/>
</dbReference>
<accession>A0A7V7GXU3</accession>
<evidence type="ECO:0000313" key="2">
    <source>
        <dbReference type="EMBL" id="KAA0696994.1"/>
    </source>
</evidence>
<proteinExistence type="predicted"/>
<reference evidence="2 3" key="1">
    <citation type="submission" date="2018-07" db="EMBL/GenBank/DDBJ databases">
        <title>Pseudomonas laoshanensis sp. nov., isolated from soil.</title>
        <authorList>
            <person name="Sun J."/>
            <person name="Yu L."/>
            <person name="Wang M."/>
            <person name="Zhang C."/>
        </authorList>
    </citation>
    <scope>NUCLEOTIDE SEQUENCE [LARGE SCALE GENOMIC DNA]</scope>
    <source>
        <strain evidence="2 3">Y22</strain>
    </source>
</reference>
<feature type="transmembrane region" description="Helical" evidence="1">
    <location>
        <begin position="302"/>
        <end position="324"/>
    </location>
</feature>
<dbReference type="PANTHER" id="PTHR23537">
    <property type="match status" value="1"/>
</dbReference>
<dbReference type="SUPFAM" id="SSF103473">
    <property type="entry name" value="MFS general substrate transporter"/>
    <property type="match status" value="1"/>
</dbReference>
<sequence>MPSQPLSITKVVSAGALLLLVVHGLGRFVYTPLMPRLVADGQLLLSQAADIASWNYLGYLLGALLAIRWATPSGIRRVTPWALALHCLTLLCLTQTDSLLWISTLRLGNGISNGIVFVLVPALVLEWLAGEGRIRASGLIYLGVGLGLLLSSALVSLSDELLAGAARWWPAALLSIPLGWWSWLTLSRISISPSLTAPKGIPAGRQSLFDRHSQPLFYAYAGAGLGYILPMTFLPMLASLQLGASSPMVSQSWLIVALAALPSTWLWNRLGSQFGDRNVLIVNYVLQLFGVLAAILLPAQWGIMLCSLLVGGSFLGAVLLTQRLARSLQPTQGPRLSAALIALYGGTQLIGPWLVRQGFDYGISLQASLWFGAAALLASFICMLKVADLRH</sequence>
<comment type="caution">
    <text evidence="2">The sequence shown here is derived from an EMBL/GenBank/DDBJ whole genome shotgun (WGS) entry which is preliminary data.</text>
</comment>
<keyword evidence="1" id="KW-0472">Membrane</keyword>
<feature type="transmembrane region" description="Helical" evidence="1">
    <location>
        <begin position="51"/>
        <end position="71"/>
    </location>
</feature>
<evidence type="ECO:0000256" key="1">
    <source>
        <dbReference type="SAM" id="Phobius"/>
    </source>
</evidence>
<dbReference type="InterPro" id="IPR036259">
    <property type="entry name" value="MFS_trans_sf"/>
</dbReference>
<dbReference type="OrthoDB" id="9797953at2"/>
<feature type="transmembrane region" description="Helical" evidence="1">
    <location>
        <begin position="217"/>
        <end position="238"/>
    </location>
</feature>
<feature type="transmembrane region" description="Helical" evidence="1">
    <location>
        <begin position="336"/>
        <end position="355"/>
    </location>
</feature>
<feature type="transmembrane region" description="Helical" evidence="1">
    <location>
        <begin position="136"/>
        <end position="156"/>
    </location>
</feature>
<dbReference type="GO" id="GO:0005886">
    <property type="term" value="C:plasma membrane"/>
    <property type="evidence" value="ECO:0007669"/>
    <property type="project" value="TreeGrafter"/>
</dbReference>
<keyword evidence="3" id="KW-1185">Reference proteome</keyword>
<dbReference type="InterPro" id="IPR010645">
    <property type="entry name" value="MFS_4"/>
</dbReference>
<dbReference type="Gene3D" id="1.20.1250.20">
    <property type="entry name" value="MFS general substrate transporter like domains"/>
    <property type="match status" value="2"/>
</dbReference>